<gene>
    <name evidence="2" type="ORF">RISK_006153</name>
</gene>
<proteinExistence type="predicted"/>
<name>A0A0J1E903_RHOIS</name>
<dbReference type="AlphaFoldDB" id="A0A0J1E903"/>
<comment type="caution">
    <text evidence="2">The sequence shown here is derived from an EMBL/GenBank/DDBJ whole genome shotgun (WGS) entry which is preliminary data.</text>
</comment>
<evidence type="ECO:0000313" key="3">
    <source>
        <dbReference type="Proteomes" id="UP000036367"/>
    </source>
</evidence>
<dbReference type="Proteomes" id="UP000036367">
    <property type="component" value="Unassembled WGS sequence"/>
</dbReference>
<sequence>MSNQDPTRSPVLLTPRDGNNGTFLQQHFHRMLLPFGTKNNAKGTSIN</sequence>
<reference evidence="2" key="1">
    <citation type="submission" date="2015-05" db="EMBL/GenBank/DDBJ databases">
        <title>Permanent draft genome of Rhodopirellula islandicus K833.</title>
        <authorList>
            <person name="Kizina J."/>
            <person name="Richter M."/>
            <person name="Glockner F.O."/>
            <person name="Harder J."/>
        </authorList>
    </citation>
    <scope>NUCLEOTIDE SEQUENCE [LARGE SCALE GENOMIC DNA]</scope>
    <source>
        <strain evidence="2">K833</strain>
    </source>
</reference>
<accession>A0A0J1E903</accession>
<dbReference type="STRING" id="595434.RISK_006153"/>
<feature type="region of interest" description="Disordered" evidence="1">
    <location>
        <begin position="1"/>
        <end position="22"/>
    </location>
</feature>
<dbReference type="EMBL" id="LECT01000048">
    <property type="protein sequence ID" value="KLU01969.1"/>
    <property type="molecule type" value="Genomic_DNA"/>
</dbReference>
<organism evidence="2 3">
    <name type="scientific">Rhodopirellula islandica</name>
    <dbReference type="NCBI Taxonomy" id="595434"/>
    <lineage>
        <taxon>Bacteria</taxon>
        <taxon>Pseudomonadati</taxon>
        <taxon>Planctomycetota</taxon>
        <taxon>Planctomycetia</taxon>
        <taxon>Pirellulales</taxon>
        <taxon>Pirellulaceae</taxon>
        <taxon>Rhodopirellula</taxon>
    </lineage>
</organism>
<protein>
    <submittedName>
        <fullName evidence="2">Uncharacterized protein</fullName>
    </submittedName>
</protein>
<evidence type="ECO:0000256" key="1">
    <source>
        <dbReference type="SAM" id="MobiDB-lite"/>
    </source>
</evidence>
<keyword evidence="3" id="KW-1185">Reference proteome</keyword>
<evidence type="ECO:0000313" key="2">
    <source>
        <dbReference type="EMBL" id="KLU01969.1"/>
    </source>
</evidence>